<dbReference type="PANTHER" id="PTHR11986:SF58">
    <property type="entry name" value="LEUCINE_METHIONINE RACEMASE"/>
    <property type="match status" value="1"/>
</dbReference>
<dbReference type="EC" id="2.6.1.19" evidence="4"/>
<dbReference type="InterPro" id="IPR015422">
    <property type="entry name" value="PyrdxlP-dep_Trfase_small"/>
</dbReference>
<reference evidence="4" key="1">
    <citation type="submission" date="2019-08" db="EMBL/GenBank/DDBJ databases">
        <authorList>
            <person name="Kucharzyk K."/>
            <person name="Murdoch R.W."/>
            <person name="Higgins S."/>
            <person name="Loffler F."/>
        </authorList>
    </citation>
    <scope>NUCLEOTIDE SEQUENCE</scope>
</reference>
<dbReference type="InterPro" id="IPR015421">
    <property type="entry name" value="PyrdxlP-dep_Trfase_major"/>
</dbReference>
<dbReference type="PANTHER" id="PTHR11986">
    <property type="entry name" value="AMINOTRANSFERASE CLASS III"/>
    <property type="match status" value="1"/>
</dbReference>
<dbReference type="GO" id="GO:0042802">
    <property type="term" value="F:identical protein binding"/>
    <property type="evidence" value="ECO:0007669"/>
    <property type="project" value="TreeGrafter"/>
</dbReference>
<dbReference type="PIRSF" id="PIRSF000521">
    <property type="entry name" value="Transaminase_4ab_Lys_Orn"/>
    <property type="match status" value="1"/>
</dbReference>
<dbReference type="SUPFAM" id="SSF53383">
    <property type="entry name" value="PLP-dependent transferases"/>
    <property type="match status" value="1"/>
</dbReference>
<dbReference type="Gene3D" id="3.90.1150.10">
    <property type="entry name" value="Aspartate Aminotransferase, domain 1"/>
    <property type="match status" value="1"/>
</dbReference>
<dbReference type="PROSITE" id="PS00600">
    <property type="entry name" value="AA_TRANSFER_CLASS_3"/>
    <property type="match status" value="1"/>
</dbReference>
<dbReference type="InterPro" id="IPR005814">
    <property type="entry name" value="Aminotrans_3"/>
</dbReference>
<name>A0A645BLI1_9ZZZZ</name>
<accession>A0A645BLI1</accession>
<proteinExistence type="inferred from homology"/>
<evidence type="ECO:0000256" key="1">
    <source>
        <dbReference type="ARBA" id="ARBA00001933"/>
    </source>
</evidence>
<organism evidence="4">
    <name type="scientific">bioreactor metagenome</name>
    <dbReference type="NCBI Taxonomy" id="1076179"/>
    <lineage>
        <taxon>unclassified sequences</taxon>
        <taxon>metagenomes</taxon>
        <taxon>ecological metagenomes</taxon>
    </lineage>
</organism>
<dbReference type="InterPro" id="IPR049704">
    <property type="entry name" value="Aminotrans_3_PPA_site"/>
</dbReference>
<dbReference type="EMBL" id="VSSQ01019777">
    <property type="protein sequence ID" value="MPM64113.1"/>
    <property type="molecule type" value="Genomic_DNA"/>
</dbReference>
<comment type="similarity">
    <text evidence="2">Belongs to the class-III pyridoxal-phosphate-dependent aminotransferase family.</text>
</comment>
<dbReference type="CDD" id="cd00610">
    <property type="entry name" value="OAT_like"/>
    <property type="match status" value="1"/>
</dbReference>
<protein>
    <submittedName>
        <fullName evidence="4">4-aminobutyrate aminotransferase PuuE</fullName>
        <ecNumber evidence="4">2.6.1.19</ecNumber>
    </submittedName>
</protein>
<dbReference type="InterPro" id="IPR015424">
    <property type="entry name" value="PyrdxlP-dep_Trfase"/>
</dbReference>
<dbReference type="InterPro" id="IPR050103">
    <property type="entry name" value="Class-III_PLP-dep_AT"/>
</dbReference>
<dbReference type="Pfam" id="PF00202">
    <property type="entry name" value="Aminotran_3"/>
    <property type="match status" value="1"/>
</dbReference>
<sequence>MAEYSLEPVVVPHVETKYRSIKTPIPVPESLPLFARLRESEPRSMSGQPPIIWHSASGVTVADRYGNRWIDWSSGVLITNAGHAHPRIKQKLHEIIDQNLLATYVFVHEDRIALTEELKKLAPVPENYRVFLLSTGAEATENCIKLAKTYAIKKYGPKRKYFVSFTSAFHGRTMGSQLAGGWPVQKSWIVDGDRTFVQVPFPDGFRNTDVSFDLFLKTLRDHNIQPDEVAGVMSESYQGGGPDFLPVAYAQELEKFCRKHDIVLIMDEVQAGFGRSGKMFSFEHYGIKPDLIPCGKGISSSLPISAVIGRSDIMDLYAPGSMTSTHSGSPLCVAAALENIRIIKDEKLVENAARLGEILIPEIRRIQQKYSKNLSWSGGKGLVAGIRCTKPGTKDPDPETSLKINLACLYRGLLMFAPVGTGGECVKIAPPLCITEEALRESLAVFEEACDAVFAK</sequence>
<keyword evidence="3" id="KW-0663">Pyridoxal phosphate</keyword>
<evidence type="ECO:0000313" key="4">
    <source>
        <dbReference type="EMBL" id="MPM64113.1"/>
    </source>
</evidence>
<dbReference type="GO" id="GO:0030170">
    <property type="term" value="F:pyridoxal phosphate binding"/>
    <property type="evidence" value="ECO:0007669"/>
    <property type="project" value="InterPro"/>
</dbReference>
<dbReference type="AlphaFoldDB" id="A0A645BLI1"/>
<comment type="cofactor">
    <cofactor evidence="1">
        <name>pyridoxal 5'-phosphate</name>
        <dbReference type="ChEBI" id="CHEBI:597326"/>
    </cofactor>
</comment>
<comment type="caution">
    <text evidence="4">The sequence shown here is derived from an EMBL/GenBank/DDBJ whole genome shotgun (WGS) entry which is preliminary data.</text>
</comment>
<dbReference type="GO" id="GO:0034386">
    <property type="term" value="F:4-aminobutyrate:2-oxoglutarate transaminase activity"/>
    <property type="evidence" value="ECO:0007669"/>
    <property type="project" value="UniProtKB-EC"/>
</dbReference>
<gene>
    <name evidence="4" type="primary">puuE_3</name>
    <name evidence="4" type="ORF">SDC9_110999</name>
</gene>
<evidence type="ECO:0000256" key="3">
    <source>
        <dbReference type="ARBA" id="ARBA00022898"/>
    </source>
</evidence>
<dbReference type="Gene3D" id="3.40.640.10">
    <property type="entry name" value="Type I PLP-dependent aspartate aminotransferase-like (Major domain)"/>
    <property type="match status" value="1"/>
</dbReference>
<keyword evidence="4" id="KW-0032">Aminotransferase</keyword>
<keyword evidence="4" id="KW-0808">Transferase</keyword>
<evidence type="ECO:0000256" key="2">
    <source>
        <dbReference type="ARBA" id="ARBA00008954"/>
    </source>
</evidence>